<dbReference type="Proteomes" id="UP000243739">
    <property type="component" value="Unassembled WGS sequence"/>
</dbReference>
<dbReference type="Pfam" id="PF03780">
    <property type="entry name" value="Asp23"/>
    <property type="match status" value="1"/>
</dbReference>
<protein>
    <recommendedName>
        <fullName evidence="5">Alkaline shock response membrane anchor protein AmaP</fullName>
    </recommendedName>
</protein>
<dbReference type="AlphaFoldDB" id="A0A1D2YRU4"/>
<feature type="transmembrane region" description="Helical" evidence="2">
    <location>
        <begin position="7"/>
        <end position="31"/>
    </location>
</feature>
<evidence type="ECO:0000313" key="4">
    <source>
        <dbReference type="Proteomes" id="UP000243739"/>
    </source>
</evidence>
<reference evidence="3 4" key="1">
    <citation type="submission" date="2016-09" db="EMBL/GenBank/DDBJ databases">
        <title>Draft genome sequence for the type strain of Vulcanibacillus modesticaldus BR, a strictly anaerobic, moderately thermophilic, and nitrate-reducing bacterium from deep sea-hydrothermal vents of the Mid-Atlantic Ridge.</title>
        <authorList>
            <person name="Abin C.A."/>
            <person name="Hollibaugh J.T."/>
        </authorList>
    </citation>
    <scope>NUCLEOTIDE SEQUENCE [LARGE SCALE GENOMIC DNA]</scope>
    <source>
        <strain evidence="3 4">BR</strain>
    </source>
</reference>
<evidence type="ECO:0000256" key="1">
    <source>
        <dbReference type="ARBA" id="ARBA00005721"/>
    </source>
</evidence>
<dbReference type="NCBIfam" id="NF033218">
    <property type="entry name" value="anchor_AmaP"/>
    <property type="match status" value="1"/>
</dbReference>
<gene>
    <name evidence="3" type="ORF">BHF71_04820</name>
</gene>
<dbReference type="RefSeq" id="WP_084024520.1">
    <property type="nucleotide sequence ID" value="NZ_MIJF01000100.1"/>
</dbReference>
<keyword evidence="2" id="KW-0812">Transmembrane</keyword>
<organism evidence="3 4">
    <name type="scientific">Vulcanibacillus modesticaldus</name>
    <dbReference type="NCBI Taxonomy" id="337097"/>
    <lineage>
        <taxon>Bacteria</taxon>
        <taxon>Bacillati</taxon>
        <taxon>Bacillota</taxon>
        <taxon>Bacilli</taxon>
        <taxon>Bacillales</taxon>
        <taxon>Bacillaceae</taxon>
        <taxon>Vulcanibacillus</taxon>
    </lineage>
</organism>
<keyword evidence="4" id="KW-1185">Reference proteome</keyword>
<evidence type="ECO:0000313" key="3">
    <source>
        <dbReference type="EMBL" id="OEF95517.1"/>
    </source>
</evidence>
<keyword evidence="2" id="KW-0472">Membrane</keyword>
<accession>A0A1D2YRU4</accession>
<dbReference type="InterPro" id="IPR005531">
    <property type="entry name" value="Asp23"/>
</dbReference>
<name>A0A1D2YRU4_9BACI</name>
<comment type="caution">
    <text evidence="3">The sequence shown here is derived from an EMBL/GenBank/DDBJ whole genome shotgun (WGS) entry which is preliminary data.</text>
</comment>
<dbReference type="STRING" id="337097.BHF71_04820"/>
<comment type="similarity">
    <text evidence="1">Belongs to the asp23 family.</text>
</comment>
<proteinExistence type="inferred from homology"/>
<evidence type="ECO:0000256" key="2">
    <source>
        <dbReference type="SAM" id="Phobius"/>
    </source>
</evidence>
<sequence>MRILERVFLLLYSLLFMLLALFTLLFIFRLIKYDLILGVIDLLYYQSNGKLIAMIVSILIILFSIYLISRGLRTKRAISFSSKRTEIGDIKISLDTLETLTSKVSSKVKGVKEQKPKVKIEDDGSVSIIVKILVDGETPIPQITNELQLNVKHNLEQVTGISVNQVHVLVANISQSSIRKARVE</sequence>
<evidence type="ECO:0008006" key="5">
    <source>
        <dbReference type="Google" id="ProtNLM"/>
    </source>
</evidence>
<dbReference type="EMBL" id="MIJF01000100">
    <property type="protein sequence ID" value="OEF95517.1"/>
    <property type="molecule type" value="Genomic_DNA"/>
</dbReference>
<keyword evidence="2" id="KW-1133">Transmembrane helix</keyword>
<dbReference type="OrthoDB" id="1716040at2"/>
<feature type="transmembrane region" description="Helical" evidence="2">
    <location>
        <begin position="51"/>
        <end position="69"/>
    </location>
</feature>